<reference evidence="2" key="1">
    <citation type="submission" date="2021-02" db="EMBL/GenBank/DDBJ databases">
        <title>Thiocyanate and organic carbon inputs drive convergent selection for specific autotrophic Afipia and Thiobacillus strains within complex microbiomes.</title>
        <authorList>
            <person name="Huddy R.J."/>
            <person name="Sachdeva R."/>
            <person name="Kadzinga F."/>
            <person name="Kantor R.S."/>
            <person name="Harrison S.T.L."/>
            <person name="Banfield J.F."/>
        </authorList>
    </citation>
    <scope>NUCLEOTIDE SEQUENCE</scope>
    <source>
        <strain evidence="2">SCN18_10_11_15_R1_P_69_7</strain>
    </source>
</reference>
<protein>
    <submittedName>
        <fullName evidence="2">Uncharacterized protein</fullName>
    </submittedName>
</protein>
<dbReference type="RefSeq" id="WP_152984058.1">
    <property type="nucleotide sequence ID" value="NZ_JAFKME010000013.1"/>
</dbReference>
<dbReference type="EMBL" id="JAFKMG010000408">
    <property type="protein sequence ID" value="MBN8798595.1"/>
    <property type="molecule type" value="Genomic_DNA"/>
</dbReference>
<organism evidence="2 3">
    <name type="scientific">Stenotrophomonas nitritireducens</name>
    <dbReference type="NCBI Taxonomy" id="83617"/>
    <lineage>
        <taxon>Bacteria</taxon>
        <taxon>Pseudomonadati</taxon>
        <taxon>Pseudomonadota</taxon>
        <taxon>Gammaproteobacteria</taxon>
        <taxon>Lysobacterales</taxon>
        <taxon>Lysobacteraceae</taxon>
        <taxon>Stenotrophomonas</taxon>
    </lineage>
</organism>
<proteinExistence type="predicted"/>
<sequence length="126" mass="13015">MKTIAIALLVCGLPLPAFALAPEQVQFTGSVQYDDGVPVDFDLRLPARQAMTLQLADGAALELVTPGNAASPHGTLVRLVSRDGRVLHTATVPDPGLASQSFAYRICNGQVTYVSPAPASPAGCGT</sequence>
<keyword evidence="1" id="KW-0732">Signal</keyword>
<dbReference type="AlphaFoldDB" id="A0A9D8PU48"/>
<evidence type="ECO:0000313" key="2">
    <source>
        <dbReference type="EMBL" id="MBN8798595.1"/>
    </source>
</evidence>
<dbReference type="OrthoDB" id="6053920at2"/>
<dbReference type="Proteomes" id="UP000664815">
    <property type="component" value="Unassembled WGS sequence"/>
</dbReference>
<accession>A0A9D8PU48</accession>
<feature type="signal peptide" evidence="1">
    <location>
        <begin position="1"/>
        <end position="19"/>
    </location>
</feature>
<evidence type="ECO:0000256" key="1">
    <source>
        <dbReference type="SAM" id="SignalP"/>
    </source>
</evidence>
<comment type="caution">
    <text evidence="2">The sequence shown here is derived from an EMBL/GenBank/DDBJ whole genome shotgun (WGS) entry which is preliminary data.</text>
</comment>
<evidence type="ECO:0000313" key="3">
    <source>
        <dbReference type="Proteomes" id="UP000664815"/>
    </source>
</evidence>
<name>A0A9D8PU48_9GAMM</name>
<feature type="chain" id="PRO_5039678753" evidence="1">
    <location>
        <begin position="20"/>
        <end position="126"/>
    </location>
</feature>
<gene>
    <name evidence="2" type="ORF">J0H45_04435</name>
</gene>